<protein>
    <submittedName>
        <fullName evidence="3">Uncharacterized protein</fullName>
    </submittedName>
</protein>
<feature type="region of interest" description="Disordered" evidence="2">
    <location>
        <begin position="421"/>
        <end position="455"/>
    </location>
</feature>
<feature type="coiled-coil region" evidence="1">
    <location>
        <begin position="592"/>
        <end position="633"/>
    </location>
</feature>
<dbReference type="Proteomes" id="UP000007800">
    <property type="component" value="Unassembled WGS sequence"/>
</dbReference>
<organism evidence="4">
    <name type="scientific">Perkinsus marinus (strain ATCC 50983 / TXsc)</name>
    <dbReference type="NCBI Taxonomy" id="423536"/>
    <lineage>
        <taxon>Eukaryota</taxon>
        <taxon>Sar</taxon>
        <taxon>Alveolata</taxon>
        <taxon>Perkinsozoa</taxon>
        <taxon>Perkinsea</taxon>
        <taxon>Perkinsida</taxon>
        <taxon>Perkinsidae</taxon>
        <taxon>Perkinsus</taxon>
    </lineage>
</organism>
<evidence type="ECO:0000313" key="3">
    <source>
        <dbReference type="EMBL" id="EER16545.1"/>
    </source>
</evidence>
<dbReference type="RefSeq" id="XP_002784749.1">
    <property type="nucleotide sequence ID" value="XM_002784703.1"/>
</dbReference>
<feature type="compositionally biased region" description="Basic and acidic residues" evidence="2">
    <location>
        <begin position="57"/>
        <end position="78"/>
    </location>
</feature>
<dbReference type="GeneID" id="9063619"/>
<sequence length="644" mass="72894">MPRDWQQQPQQGEDDKKGGYDGGQQSKGWDDNSGKNWKGASRGWNKGSGASGGDWKSNNRQDSWKDNDKSWEDNDKSNWRGGGGGNRSSGWKSSPEAEGSKSKSWQDSGDYGNKSWKSRDGSKWGSSEAAGGDSRWKEGEQSNGEEPEAWKDTRKENWRGGGGWEDERRGAKNWEDDRNKDVDNGTGKEDPWKQHDSGYIDGDKEDGQELDSGDYDDDVDDEDAAIADMEYSDDWTQTLVWVRNAVAGQLEFTIGDIPEFDNSIDTSSLWTFTVYRNRVPGSRPLKIPVVSGEMEELVFAPRLEAKDDDDVWKRVTDEGKVEMMCMGKDRNDVLVLEHPTADNDYRDPDPTTLRSPKEFWTLVTDIPTRKMCVTQGDRVLYFDSWSQLDTPYISATYATKQDRGSVLLGDSTDRSWEGFSVGVKLSNPEPRSNAGDWGGEVDAEHGKKSNETHGQPHWFNISLNRGKLNIWVPSGPIEETDEKILVFEHYRKESTWIIPEAWLRTGIPDADVDEALESKQPIKSMNGYVYAQHFYGTVQSLHKHHNHATGDEDDAEPIVAPPEVAEKPPIQQQIMNTSKSFWHEREGREGRLQQLREKCQVMKDYNDNLASQLEEAEGLYKDLFEKVQQMKEKIGVTDGTESSN</sequence>
<feature type="compositionally biased region" description="Basic and acidic residues" evidence="2">
    <location>
        <begin position="165"/>
        <end position="207"/>
    </location>
</feature>
<dbReference type="OrthoDB" id="438550at2759"/>
<proteinExistence type="predicted"/>
<gene>
    <name evidence="3" type="ORF">Pmar_PMAR021144</name>
</gene>
<keyword evidence="4" id="KW-1185">Reference proteome</keyword>
<evidence type="ECO:0000256" key="2">
    <source>
        <dbReference type="SAM" id="MobiDB-lite"/>
    </source>
</evidence>
<keyword evidence="1" id="KW-0175">Coiled coil</keyword>
<evidence type="ECO:0000256" key="1">
    <source>
        <dbReference type="SAM" id="Coils"/>
    </source>
</evidence>
<dbReference type="AlphaFoldDB" id="C5KGI9"/>
<name>C5KGI9_PERM5</name>
<accession>C5KGI9</accession>
<dbReference type="InParanoid" id="C5KGI9"/>
<feature type="region of interest" description="Disordered" evidence="2">
    <location>
        <begin position="1"/>
        <end position="220"/>
    </location>
</feature>
<feature type="compositionally biased region" description="Basic and acidic residues" evidence="2">
    <location>
        <begin position="148"/>
        <end position="158"/>
    </location>
</feature>
<feature type="compositionally biased region" description="Basic and acidic residues" evidence="2">
    <location>
        <begin position="442"/>
        <end position="451"/>
    </location>
</feature>
<feature type="compositionally biased region" description="Acidic residues" evidence="2">
    <location>
        <begin position="208"/>
        <end position="220"/>
    </location>
</feature>
<evidence type="ECO:0000313" key="4">
    <source>
        <dbReference type="Proteomes" id="UP000007800"/>
    </source>
</evidence>
<dbReference type="EMBL" id="GG672918">
    <property type="protein sequence ID" value="EER16545.1"/>
    <property type="molecule type" value="Genomic_DNA"/>
</dbReference>
<reference evidence="3 4" key="1">
    <citation type="submission" date="2008-07" db="EMBL/GenBank/DDBJ databases">
        <authorList>
            <person name="El-Sayed N."/>
            <person name="Caler E."/>
            <person name="Inman J."/>
            <person name="Amedeo P."/>
            <person name="Hass B."/>
            <person name="Wortman J."/>
        </authorList>
    </citation>
    <scope>NUCLEOTIDE SEQUENCE [LARGE SCALE GENOMIC DNA]</scope>
    <source>
        <strain evidence="4">ATCC 50983 / TXsc</strain>
    </source>
</reference>